<dbReference type="EMBL" id="NBTY01000030">
    <property type="protein sequence ID" value="OTP79280.1"/>
    <property type="molecule type" value="Genomic_DNA"/>
</dbReference>
<accession>A0A242N6H6</accession>
<evidence type="ECO:0000256" key="1">
    <source>
        <dbReference type="SAM" id="Phobius"/>
    </source>
</evidence>
<dbReference type="Pfam" id="PF07811">
    <property type="entry name" value="TadE"/>
    <property type="match status" value="1"/>
</dbReference>
<organism evidence="3 4">
    <name type="scientific">Caballeronia sordidicola</name>
    <name type="common">Burkholderia sordidicola</name>
    <dbReference type="NCBI Taxonomy" id="196367"/>
    <lineage>
        <taxon>Bacteria</taxon>
        <taxon>Pseudomonadati</taxon>
        <taxon>Pseudomonadota</taxon>
        <taxon>Betaproteobacteria</taxon>
        <taxon>Burkholderiales</taxon>
        <taxon>Burkholderiaceae</taxon>
        <taxon>Caballeronia</taxon>
    </lineage>
</organism>
<sequence>MSSVPPSLPKRVRAVLGRLLRSERGVVTIELAIIVPLILFVMLGFCEIYLYMRANSMVQQTAFTLGDSLGQTPTVIDDASTSNANNLGAMWNAAVMLSAPIALQKSGAVYITSICDGTTTPCGTDKPVQYSMASGVAKIWWQQGAPWNASGLGSHVASGNLLPATWPFRNGDSAIVVEVMYQYDPFAILRQFWGAAPGVQTLYQRIYMLPRSGQPLKLVASS</sequence>
<gene>
    <name evidence="3" type="ORF">PAMC26510_05970</name>
</gene>
<dbReference type="AlphaFoldDB" id="A0A242N6H6"/>
<keyword evidence="1" id="KW-0472">Membrane</keyword>
<dbReference type="Proteomes" id="UP000194546">
    <property type="component" value="Unassembled WGS sequence"/>
</dbReference>
<evidence type="ECO:0000313" key="3">
    <source>
        <dbReference type="EMBL" id="OTP79280.1"/>
    </source>
</evidence>
<feature type="domain" description="TadE-like" evidence="2">
    <location>
        <begin position="25"/>
        <end position="62"/>
    </location>
</feature>
<dbReference type="RefSeq" id="WP_086380784.1">
    <property type="nucleotide sequence ID" value="NZ_NBTY01000030.1"/>
</dbReference>
<protein>
    <recommendedName>
        <fullName evidence="2">TadE-like domain-containing protein</fullName>
    </recommendedName>
</protein>
<keyword evidence="1" id="KW-1133">Transmembrane helix</keyword>
<reference evidence="3 4" key="1">
    <citation type="submission" date="2017-03" db="EMBL/GenBank/DDBJ databases">
        <title>Genome analysis of strain PAMC 26510.</title>
        <authorList>
            <person name="Oh H.-M."/>
            <person name="Yang J.-A."/>
        </authorList>
    </citation>
    <scope>NUCLEOTIDE SEQUENCE [LARGE SCALE GENOMIC DNA]</scope>
    <source>
        <strain evidence="3 4">PAMC 26510</strain>
    </source>
</reference>
<evidence type="ECO:0000259" key="2">
    <source>
        <dbReference type="Pfam" id="PF07811"/>
    </source>
</evidence>
<proteinExistence type="predicted"/>
<comment type="caution">
    <text evidence="3">The sequence shown here is derived from an EMBL/GenBank/DDBJ whole genome shotgun (WGS) entry which is preliminary data.</text>
</comment>
<evidence type="ECO:0000313" key="4">
    <source>
        <dbReference type="Proteomes" id="UP000194546"/>
    </source>
</evidence>
<keyword evidence="1" id="KW-0812">Transmembrane</keyword>
<feature type="transmembrane region" description="Helical" evidence="1">
    <location>
        <begin position="26"/>
        <end position="50"/>
    </location>
</feature>
<dbReference type="InterPro" id="IPR012495">
    <property type="entry name" value="TadE-like_dom"/>
</dbReference>
<name>A0A242N6H6_CABSO</name>